<dbReference type="Proteomes" id="UP000789901">
    <property type="component" value="Unassembled WGS sequence"/>
</dbReference>
<feature type="non-terminal residue" evidence="1">
    <location>
        <position position="1"/>
    </location>
</feature>
<sequence length="111" mass="13122">LMQYFNVTQHTWARHNQSSQLDDFWITSDIISNCPGINISTSTGSTDSDHNILDFKWLLPQALTTRKKKKTARKKYLYHKMTEETWGEFSHYITDRMIKLKLMPDDPIIDE</sequence>
<gene>
    <name evidence="1" type="ORF">GMARGA_LOCUS45595</name>
</gene>
<reference evidence="1 2" key="1">
    <citation type="submission" date="2021-06" db="EMBL/GenBank/DDBJ databases">
        <authorList>
            <person name="Kallberg Y."/>
            <person name="Tangrot J."/>
            <person name="Rosling A."/>
        </authorList>
    </citation>
    <scope>NUCLEOTIDE SEQUENCE [LARGE SCALE GENOMIC DNA]</scope>
    <source>
        <strain evidence="1 2">120-4 pot B 10/14</strain>
    </source>
</reference>
<name>A0ABN7XNA5_GIGMA</name>
<keyword evidence="2" id="KW-1185">Reference proteome</keyword>
<organism evidence="1 2">
    <name type="scientific">Gigaspora margarita</name>
    <dbReference type="NCBI Taxonomy" id="4874"/>
    <lineage>
        <taxon>Eukaryota</taxon>
        <taxon>Fungi</taxon>
        <taxon>Fungi incertae sedis</taxon>
        <taxon>Mucoromycota</taxon>
        <taxon>Glomeromycotina</taxon>
        <taxon>Glomeromycetes</taxon>
        <taxon>Diversisporales</taxon>
        <taxon>Gigasporaceae</taxon>
        <taxon>Gigaspora</taxon>
    </lineage>
</organism>
<evidence type="ECO:0000313" key="2">
    <source>
        <dbReference type="Proteomes" id="UP000789901"/>
    </source>
</evidence>
<protein>
    <submittedName>
        <fullName evidence="1">41320_t:CDS:1</fullName>
    </submittedName>
</protein>
<comment type="caution">
    <text evidence="1">The sequence shown here is derived from an EMBL/GenBank/DDBJ whole genome shotgun (WGS) entry which is preliminary data.</text>
</comment>
<feature type="non-terminal residue" evidence="1">
    <location>
        <position position="111"/>
    </location>
</feature>
<evidence type="ECO:0000313" key="1">
    <source>
        <dbReference type="EMBL" id="CAG8856774.1"/>
    </source>
</evidence>
<accession>A0ABN7XNA5</accession>
<dbReference type="EMBL" id="CAJVQB010163727">
    <property type="protein sequence ID" value="CAG8856774.1"/>
    <property type="molecule type" value="Genomic_DNA"/>
</dbReference>
<proteinExistence type="predicted"/>